<feature type="transmembrane region" description="Helical" evidence="1">
    <location>
        <begin position="12"/>
        <end position="34"/>
    </location>
</feature>
<dbReference type="OrthoDB" id="8547299at2"/>
<evidence type="ECO:0000313" key="3">
    <source>
        <dbReference type="Proteomes" id="UP000190750"/>
    </source>
</evidence>
<keyword evidence="1" id="KW-1133">Transmembrane helix</keyword>
<protein>
    <submittedName>
        <fullName evidence="2">Type IV pilus modification protein PilV</fullName>
    </submittedName>
</protein>
<dbReference type="NCBIfam" id="TIGR02523">
    <property type="entry name" value="type_IV_pilV"/>
    <property type="match status" value="1"/>
</dbReference>
<keyword evidence="1" id="KW-0812">Transmembrane</keyword>
<proteinExistence type="predicted"/>
<dbReference type="STRING" id="28066.RF819_17810"/>
<keyword evidence="1" id="KW-0472">Membrane</keyword>
<comment type="caution">
    <text evidence="2">The sequence shown here is derived from an EMBL/GenBank/DDBJ whole genome shotgun (WGS) entry which is preliminary data.</text>
</comment>
<evidence type="ECO:0000313" key="2">
    <source>
        <dbReference type="EMBL" id="OOV08316.1"/>
    </source>
</evidence>
<dbReference type="Pfam" id="PF07963">
    <property type="entry name" value="N_methyl"/>
    <property type="match status" value="1"/>
</dbReference>
<dbReference type="InterPro" id="IPR013362">
    <property type="entry name" value="Pilus_4_PilV"/>
</dbReference>
<reference evidence="2 3" key="1">
    <citation type="submission" date="2017-01" db="EMBL/GenBank/DDBJ databases">
        <title>Genome sequencing of Rhodoferax fermentans JCM 7819.</title>
        <authorList>
            <person name="Kim Y.J."/>
            <person name="Farh M.E.-A."/>
            <person name="Yang D.-C."/>
        </authorList>
    </citation>
    <scope>NUCLEOTIDE SEQUENCE [LARGE SCALE GENOMIC DNA]</scope>
    <source>
        <strain evidence="2 3">JCM 7819</strain>
    </source>
</reference>
<gene>
    <name evidence="2" type="ORF">RF819_17810</name>
</gene>
<accession>A0A1T1AW34</accession>
<dbReference type="EMBL" id="MTJN01000002">
    <property type="protein sequence ID" value="OOV08316.1"/>
    <property type="molecule type" value="Genomic_DNA"/>
</dbReference>
<evidence type="ECO:0000256" key="1">
    <source>
        <dbReference type="SAM" id="Phobius"/>
    </source>
</evidence>
<sequence length="160" mass="16881">MQHIPLHTQRGSSLIEILVALLVMSFGLLGMAALQARAIKGNQSSMQKTQAVIMSYYILDAMRVDQAQAKALAYNTGELDDDDLIGPICSAGAVAGTSLAANNLKAWITAVKAEIGNPDDTTTCGAVLCDAAGDCRVQVRWDDSRAGGLGVQMVDTNTRL</sequence>
<organism evidence="2 3">
    <name type="scientific">Rhodoferax fermentans</name>
    <dbReference type="NCBI Taxonomy" id="28066"/>
    <lineage>
        <taxon>Bacteria</taxon>
        <taxon>Pseudomonadati</taxon>
        <taxon>Pseudomonadota</taxon>
        <taxon>Betaproteobacteria</taxon>
        <taxon>Burkholderiales</taxon>
        <taxon>Comamonadaceae</taxon>
        <taxon>Rhodoferax</taxon>
    </lineage>
</organism>
<name>A0A1T1AW34_RHOFE</name>
<dbReference type="RefSeq" id="WP_078366196.1">
    <property type="nucleotide sequence ID" value="NZ_MTJN01000002.1"/>
</dbReference>
<dbReference type="AlphaFoldDB" id="A0A1T1AW34"/>
<dbReference type="Proteomes" id="UP000190750">
    <property type="component" value="Unassembled WGS sequence"/>
</dbReference>
<dbReference type="InterPro" id="IPR012902">
    <property type="entry name" value="N_methyl_site"/>
</dbReference>
<keyword evidence="3" id="KW-1185">Reference proteome</keyword>